<protein>
    <submittedName>
        <fullName evidence="2">Uncharacterized protein</fullName>
    </submittedName>
</protein>
<name>A0A1H6LJD5_RUMFL</name>
<feature type="compositionally biased region" description="Basic residues" evidence="1">
    <location>
        <begin position="1"/>
        <end position="10"/>
    </location>
</feature>
<feature type="region of interest" description="Disordered" evidence="1">
    <location>
        <begin position="1"/>
        <end position="22"/>
    </location>
</feature>
<dbReference type="OrthoDB" id="305452at2"/>
<sequence length="408" mass="46485">MGFNFFKRKNKENNEPTASVTPEKSKILTKEEIIDRILNGEFSSFIELKSETRDDIIYIPELEMKIKPYVWEVKERIVNISFDMYSDVLKTRFFEICAGLGEDSESAYGMAIGSFAFSFMQGLKAVADNDVKCRITSEFAGHSHSWSVYSSDIVRVGASKEKHEVSDYWELLKDDIIKRLGNQKTVYVKVFNSGFGSKVIGECRINDIVIPELGAKVAEIAKKWETSQYESEKQFFFIVQDDNTILDYPYSGTEGRDKLQAAVTVYLKIFSQIKSQEEYDNIVETTASVIGDRTLAVECNRFITEICAEKYFEDIFICGDKLDIVFPDNASIGSYKCQLSDYVQIRDAVFFAFGSPILGDDRGRVYGQLIGMSSLHNILEQVKEKTNDPKGLKVDNVIYNVPEDFEVR</sequence>
<dbReference type="InterPro" id="IPR045929">
    <property type="entry name" value="DUF6348"/>
</dbReference>
<gene>
    <name evidence="2" type="ORF">SAMN02910265_03201</name>
</gene>
<organism evidence="2 3">
    <name type="scientific">Ruminococcus flavefaciens</name>
    <dbReference type="NCBI Taxonomy" id="1265"/>
    <lineage>
        <taxon>Bacteria</taxon>
        <taxon>Bacillati</taxon>
        <taxon>Bacillota</taxon>
        <taxon>Clostridia</taxon>
        <taxon>Eubacteriales</taxon>
        <taxon>Oscillospiraceae</taxon>
        <taxon>Ruminococcus</taxon>
    </lineage>
</organism>
<dbReference type="EMBL" id="FNWV01000028">
    <property type="protein sequence ID" value="SEH88679.1"/>
    <property type="molecule type" value="Genomic_DNA"/>
</dbReference>
<dbReference type="AlphaFoldDB" id="A0A1H6LJD5"/>
<dbReference type="RefSeq" id="WP_074719177.1">
    <property type="nucleotide sequence ID" value="NZ_FNWV01000028.1"/>
</dbReference>
<dbReference type="Pfam" id="PF19875">
    <property type="entry name" value="DUF6348"/>
    <property type="match status" value="1"/>
</dbReference>
<evidence type="ECO:0000313" key="2">
    <source>
        <dbReference type="EMBL" id="SEH88679.1"/>
    </source>
</evidence>
<accession>A0A1H6LJD5</accession>
<reference evidence="2 3" key="1">
    <citation type="submission" date="2016-10" db="EMBL/GenBank/DDBJ databases">
        <authorList>
            <person name="de Groot N.N."/>
        </authorList>
    </citation>
    <scope>NUCLEOTIDE SEQUENCE [LARGE SCALE GENOMIC DNA]</scope>
    <source>
        <strain evidence="2 3">YAD2003</strain>
    </source>
</reference>
<dbReference type="Proteomes" id="UP000183190">
    <property type="component" value="Unassembled WGS sequence"/>
</dbReference>
<proteinExistence type="predicted"/>
<evidence type="ECO:0000256" key="1">
    <source>
        <dbReference type="SAM" id="MobiDB-lite"/>
    </source>
</evidence>
<evidence type="ECO:0000313" key="3">
    <source>
        <dbReference type="Proteomes" id="UP000183190"/>
    </source>
</evidence>